<comment type="caution">
    <text evidence="1">The sequence shown here is derived from an EMBL/GenBank/DDBJ whole genome shotgun (WGS) entry which is preliminary data.</text>
</comment>
<dbReference type="EMBL" id="CM046399">
    <property type="protein sequence ID" value="KAI8526677.1"/>
    <property type="molecule type" value="Genomic_DNA"/>
</dbReference>
<organism evidence="1 2">
    <name type="scientific">Rhododendron molle</name>
    <name type="common">Chinese azalea</name>
    <name type="synonym">Azalea mollis</name>
    <dbReference type="NCBI Taxonomy" id="49168"/>
    <lineage>
        <taxon>Eukaryota</taxon>
        <taxon>Viridiplantae</taxon>
        <taxon>Streptophyta</taxon>
        <taxon>Embryophyta</taxon>
        <taxon>Tracheophyta</taxon>
        <taxon>Spermatophyta</taxon>
        <taxon>Magnoliopsida</taxon>
        <taxon>eudicotyledons</taxon>
        <taxon>Gunneridae</taxon>
        <taxon>Pentapetalae</taxon>
        <taxon>asterids</taxon>
        <taxon>Ericales</taxon>
        <taxon>Ericaceae</taxon>
        <taxon>Ericoideae</taxon>
        <taxon>Rhodoreae</taxon>
        <taxon>Rhododendron</taxon>
    </lineage>
</organism>
<sequence length="467" mass="51579">MPRGQKRRRVENPCSSGASTAPKRPRRRSTVQLDVPSPAWASRQLALPTLFDVDDTRWAVQQFEDRVLEDGVSVTITLGDIAAALQCTRVVYGYASYPAGVTLTHIVNDMPTSASRATTRRGDALYAFQKGYEVLIPELIWGEMVKFHQASKVLKTGSSLTRALTFPTLITSRCTYRDEVKSLTSSTMTFRWEPGAPPDLFSSFLPPSPSSCDYPPVLLHRSPLSLPILFSVSFCGLPSDLFSWLDPGLCLTARWSAVASGGSFGQWNPAGSFHGWIWFWLNGEGFLRGFVGAVFSPIGCAWWEFWPFSMLAVGPVMVVVVGGEGLGFLFLFGFLQVPVFKNIQQHVKSFAEKINSRSDSGAGEGWLEQLIKIKEILSKFGLAYGETVNFQKSEIMFSPNVEGDLKECILQSLLKASRIPTLNGGQGLEGLESELSSILRSPISWTDKEDEACWSHNKSEVLGKIRL</sequence>
<keyword evidence="2" id="KW-1185">Reference proteome</keyword>
<evidence type="ECO:0000313" key="1">
    <source>
        <dbReference type="EMBL" id="KAI8526677.1"/>
    </source>
</evidence>
<accession>A0ACC0LEA8</accession>
<evidence type="ECO:0000313" key="2">
    <source>
        <dbReference type="Proteomes" id="UP001062846"/>
    </source>
</evidence>
<reference evidence="1" key="1">
    <citation type="submission" date="2022-02" db="EMBL/GenBank/DDBJ databases">
        <title>Plant Genome Project.</title>
        <authorList>
            <person name="Zhang R.-G."/>
        </authorList>
    </citation>
    <scope>NUCLEOTIDE SEQUENCE</scope>
    <source>
        <strain evidence="1">AT1</strain>
    </source>
</reference>
<protein>
    <submittedName>
        <fullName evidence="1">Uncharacterized protein</fullName>
    </submittedName>
</protein>
<dbReference type="Proteomes" id="UP001062846">
    <property type="component" value="Chromosome 12"/>
</dbReference>
<name>A0ACC0LEA8_RHOML</name>
<gene>
    <name evidence="1" type="ORF">RHMOL_Rhmol12G0014100</name>
</gene>
<proteinExistence type="predicted"/>